<accession>A0A1M5NG55</accession>
<feature type="domain" description="CBU-0592-like" evidence="2">
    <location>
        <begin position="3"/>
        <end position="77"/>
    </location>
</feature>
<keyword evidence="4" id="KW-1185">Reference proteome</keyword>
<reference evidence="4" key="1">
    <citation type="submission" date="2016-11" db="EMBL/GenBank/DDBJ databases">
        <authorList>
            <person name="Varghese N."/>
            <person name="Submissions S."/>
        </authorList>
    </citation>
    <scope>NUCLEOTIDE SEQUENCE [LARGE SCALE GENOMIC DNA]</scope>
    <source>
        <strain evidence="4">DSM 11003</strain>
    </source>
</reference>
<dbReference type="Pfam" id="PF26604">
    <property type="entry name" value="CBU_0592"/>
    <property type="match status" value="1"/>
</dbReference>
<proteinExistence type="predicted"/>
<keyword evidence="1" id="KW-1133">Transmembrane helix</keyword>
<evidence type="ECO:0000313" key="3">
    <source>
        <dbReference type="EMBL" id="SHG87943.1"/>
    </source>
</evidence>
<gene>
    <name evidence="3" type="ORF">SAMN02745221_01185</name>
</gene>
<dbReference type="OrthoDB" id="73992at2"/>
<dbReference type="EMBL" id="FQWY01000016">
    <property type="protein sequence ID" value="SHG87943.1"/>
    <property type="molecule type" value="Genomic_DNA"/>
</dbReference>
<dbReference type="NCBIfam" id="NF047864">
    <property type="entry name" value="CBU_0592_membra"/>
    <property type="match status" value="1"/>
</dbReference>
<keyword evidence="1" id="KW-0472">Membrane</keyword>
<dbReference type="Proteomes" id="UP000242329">
    <property type="component" value="Unassembled WGS sequence"/>
</dbReference>
<dbReference type="RefSeq" id="WP_073091514.1">
    <property type="nucleotide sequence ID" value="NZ_FQWY01000016.1"/>
</dbReference>
<dbReference type="InterPro" id="IPR058058">
    <property type="entry name" value="CBU_0592-like"/>
</dbReference>
<organism evidence="3 4">
    <name type="scientific">Thermosyntropha lipolytica DSM 11003</name>
    <dbReference type="NCBI Taxonomy" id="1123382"/>
    <lineage>
        <taxon>Bacteria</taxon>
        <taxon>Bacillati</taxon>
        <taxon>Bacillota</taxon>
        <taxon>Clostridia</taxon>
        <taxon>Eubacteriales</taxon>
        <taxon>Syntrophomonadaceae</taxon>
        <taxon>Thermosyntropha</taxon>
    </lineage>
</organism>
<evidence type="ECO:0000256" key="1">
    <source>
        <dbReference type="SAM" id="Phobius"/>
    </source>
</evidence>
<sequence>MNQVIAFLASVAVLGAYALLQTGKLSNEGRAFNLTNFIATGTLAYIAFLGHQWGFLFLEGTWAAVSIYALLKFWRKRSWIL</sequence>
<name>A0A1M5NG55_9FIRM</name>
<dbReference type="STRING" id="1123382.SAMN02745221_01185"/>
<evidence type="ECO:0000259" key="2">
    <source>
        <dbReference type="Pfam" id="PF26604"/>
    </source>
</evidence>
<dbReference type="AlphaFoldDB" id="A0A1M5NG55"/>
<feature type="transmembrane region" description="Helical" evidence="1">
    <location>
        <begin position="42"/>
        <end position="71"/>
    </location>
</feature>
<keyword evidence="1" id="KW-0812">Transmembrane</keyword>
<evidence type="ECO:0000313" key="4">
    <source>
        <dbReference type="Proteomes" id="UP000242329"/>
    </source>
</evidence>
<protein>
    <recommendedName>
        <fullName evidence="2">CBU-0592-like domain-containing protein</fullName>
    </recommendedName>
</protein>